<evidence type="ECO:0008006" key="7">
    <source>
        <dbReference type="Google" id="ProtNLM"/>
    </source>
</evidence>
<evidence type="ECO:0000313" key="6">
    <source>
        <dbReference type="Proteomes" id="UP001187192"/>
    </source>
</evidence>
<dbReference type="GO" id="GO:0048367">
    <property type="term" value="P:shoot system development"/>
    <property type="evidence" value="ECO:0007669"/>
    <property type="project" value="InterPro"/>
</dbReference>
<comment type="caution">
    <text evidence="2">The sequence shown here is derived from an EMBL/GenBank/DDBJ whole genome shotgun (WGS) entry which is preliminary data.</text>
</comment>
<evidence type="ECO:0000313" key="2">
    <source>
        <dbReference type="EMBL" id="GMN73498.1"/>
    </source>
</evidence>
<organism evidence="2 6">
    <name type="scientific">Ficus carica</name>
    <name type="common">Common fig</name>
    <dbReference type="NCBI Taxonomy" id="3494"/>
    <lineage>
        <taxon>Eukaryota</taxon>
        <taxon>Viridiplantae</taxon>
        <taxon>Streptophyta</taxon>
        <taxon>Embryophyta</taxon>
        <taxon>Tracheophyta</taxon>
        <taxon>Spermatophyta</taxon>
        <taxon>Magnoliopsida</taxon>
        <taxon>eudicotyledons</taxon>
        <taxon>Gunneridae</taxon>
        <taxon>Pentapetalae</taxon>
        <taxon>rosids</taxon>
        <taxon>fabids</taxon>
        <taxon>Rosales</taxon>
        <taxon>Moraceae</taxon>
        <taxon>Ficeae</taxon>
        <taxon>Ficus</taxon>
    </lineage>
</organism>
<name>A0AA88EG73_FICCA</name>
<reference evidence="2" key="1">
    <citation type="submission" date="2023-07" db="EMBL/GenBank/DDBJ databases">
        <title>draft genome sequence of fig (Ficus carica).</title>
        <authorList>
            <person name="Takahashi T."/>
            <person name="Nishimura K."/>
        </authorList>
    </citation>
    <scope>NUCLEOTIDE SEQUENCE</scope>
</reference>
<dbReference type="EMBL" id="BTGU01010657">
    <property type="protein sequence ID" value="GMN73501.1"/>
    <property type="molecule type" value="Genomic_DNA"/>
</dbReference>
<gene>
    <name evidence="2" type="ORF">TIFTF001_052184</name>
    <name evidence="3" type="ORF">TIFTF001_052186</name>
    <name evidence="4" type="ORF">TIFTF001_052194</name>
    <name evidence="5" type="ORF">TIFTF001_052196</name>
</gene>
<dbReference type="Pfam" id="PF03087">
    <property type="entry name" value="BPS1"/>
    <property type="match status" value="1"/>
</dbReference>
<proteinExistence type="predicted"/>
<dbReference type="PANTHER" id="PTHR33070:SF129">
    <property type="entry name" value="DUF241 DOMAIN PROTEIN"/>
    <property type="match status" value="1"/>
</dbReference>
<evidence type="ECO:0000313" key="5">
    <source>
        <dbReference type="EMBL" id="GMN73541.1"/>
    </source>
</evidence>
<dbReference type="EMBL" id="BTGU01010665">
    <property type="protein sequence ID" value="GMN73535.1"/>
    <property type="molecule type" value="Genomic_DNA"/>
</dbReference>
<sequence>MAASKSNFHVRSISLPSKSHPLLQQCNEHLARLDASDAASSSSLNRKLSGLEDLHECVEKLLQLPSTQQAFVQGRHEQWVDQLVDGSLRLLDLCSAAKDAVLHTKEFIREIQSIMRRRRGAEFSLESEIRKYSVSRKVVKKVIRKALSSLKGVQTKSSCSPSNKDSETAALISALREVEVVTHAVFESLLSFISGPKEQTKLGGWSLVPKLMHSKRVGSEEEAQHVNEFTKVDAAMHRLMSHEMKIEKVQSELQNLEMCVQDFEERLECLFRRLIKTRLSILNILNY</sequence>
<keyword evidence="1" id="KW-0175">Coiled coil</keyword>
<evidence type="ECO:0000313" key="4">
    <source>
        <dbReference type="EMBL" id="GMN73535.1"/>
    </source>
</evidence>
<accession>A0AA88EG73</accession>
<dbReference type="GO" id="GO:0048364">
    <property type="term" value="P:root development"/>
    <property type="evidence" value="ECO:0007669"/>
    <property type="project" value="InterPro"/>
</dbReference>
<dbReference type="Proteomes" id="UP001187192">
    <property type="component" value="Unassembled WGS sequence"/>
</dbReference>
<dbReference type="EMBL" id="BTGU01010656">
    <property type="protein sequence ID" value="GMN73498.1"/>
    <property type="molecule type" value="Genomic_DNA"/>
</dbReference>
<keyword evidence="6" id="KW-1185">Reference proteome</keyword>
<dbReference type="EMBL" id="BTGU01010666">
    <property type="protein sequence ID" value="GMN73541.1"/>
    <property type="molecule type" value="Genomic_DNA"/>
</dbReference>
<feature type="coiled-coil region" evidence="1">
    <location>
        <begin position="232"/>
        <end position="273"/>
    </location>
</feature>
<protein>
    <recommendedName>
        <fullName evidence="7">DUF241 domain protein</fullName>
    </recommendedName>
</protein>
<dbReference type="PANTHER" id="PTHR33070">
    <property type="entry name" value="OS06G0725500 PROTEIN"/>
    <property type="match status" value="1"/>
</dbReference>
<dbReference type="AlphaFoldDB" id="A0AA88EG73"/>
<evidence type="ECO:0000256" key="1">
    <source>
        <dbReference type="SAM" id="Coils"/>
    </source>
</evidence>
<evidence type="ECO:0000313" key="3">
    <source>
        <dbReference type="EMBL" id="GMN73501.1"/>
    </source>
</evidence>
<dbReference type="InterPro" id="IPR004320">
    <property type="entry name" value="BPS1_pln"/>
</dbReference>